<organism evidence="1">
    <name type="scientific">Lepeophtheirus salmonis</name>
    <name type="common">Salmon louse</name>
    <name type="synonym">Caligus salmonis</name>
    <dbReference type="NCBI Taxonomy" id="72036"/>
    <lineage>
        <taxon>Eukaryota</taxon>
        <taxon>Metazoa</taxon>
        <taxon>Ecdysozoa</taxon>
        <taxon>Arthropoda</taxon>
        <taxon>Crustacea</taxon>
        <taxon>Multicrustacea</taxon>
        <taxon>Hexanauplia</taxon>
        <taxon>Copepoda</taxon>
        <taxon>Siphonostomatoida</taxon>
        <taxon>Caligidae</taxon>
        <taxon>Lepeophtheirus</taxon>
    </lineage>
</organism>
<reference evidence="1" key="1">
    <citation type="submission" date="2014-05" db="EMBL/GenBank/DDBJ databases">
        <authorList>
            <person name="Chronopoulou M."/>
        </authorList>
    </citation>
    <scope>NUCLEOTIDE SEQUENCE</scope>
    <source>
        <tissue evidence="1">Whole organism</tissue>
    </source>
</reference>
<protein>
    <submittedName>
        <fullName evidence="1">Uncharacterized protein</fullName>
    </submittedName>
</protein>
<accession>A0A0K2SYF5</accession>
<proteinExistence type="predicted"/>
<dbReference type="EMBL" id="HACA01000925">
    <property type="protein sequence ID" value="CDW18286.1"/>
    <property type="molecule type" value="Transcribed_RNA"/>
</dbReference>
<dbReference type="AlphaFoldDB" id="A0A0K2SYF5"/>
<sequence>MSIFISFSPSFLVRDVCSLCNETSRKLSCSSPKHFSIYQGYHVAFRLIFFNIPKLHTFSNTNYDYI</sequence>
<evidence type="ECO:0000313" key="1">
    <source>
        <dbReference type="EMBL" id="CDW18286.1"/>
    </source>
</evidence>
<name>A0A0K2SYF5_LEPSM</name>
<feature type="non-terminal residue" evidence="1">
    <location>
        <position position="66"/>
    </location>
</feature>